<gene>
    <name evidence="2" type="ORF">DQQ10_04030</name>
</gene>
<reference evidence="2 3" key="1">
    <citation type="submission" date="2018-06" db="EMBL/GenBank/DDBJ databases">
        <title>Chryseolinea flavus sp. nov., a member of the phylum Bacteroidetes isolated from soil.</title>
        <authorList>
            <person name="Li Y."/>
            <person name="Wang J."/>
        </authorList>
    </citation>
    <scope>NUCLEOTIDE SEQUENCE [LARGE SCALE GENOMIC DNA]</scope>
    <source>
        <strain evidence="2 3">SDU1-6</strain>
    </source>
</reference>
<feature type="signal peptide" evidence="1">
    <location>
        <begin position="1"/>
        <end position="18"/>
    </location>
</feature>
<proteinExistence type="predicted"/>
<dbReference type="AlphaFoldDB" id="A0A364Y851"/>
<sequence length="197" mass="21353">MKNIFLIITLLTAVSATAQDFNKDLASARTAYNAGNLEDARFAMQQMLTDIDLLVGKEILKILPTKMDMRASNPKADNVTANTGLTGVLIHRDYGTADKTANIEIMGNSPLVASINAILSIPFVGNSSDGTQKIIKVQGYKAVLQKTEDTETNKTDYTLQLPLNSTLITFTAKDISEADMVKLANTIPVTEIAKMVQ</sequence>
<organism evidence="2 3">
    <name type="scientific">Pseudochryseolinea flava</name>
    <dbReference type="NCBI Taxonomy" id="2059302"/>
    <lineage>
        <taxon>Bacteria</taxon>
        <taxon>Pseudomonadati</taxon>
        <taxon>Bacteroidota</taxon>
        <taxon>Cytophagia</taxon>
        <taxon>Cytophagales</taxon>
        <taxon>Fulvivirgaceae</taxon>
        <taxon>Pseudochryseolinea</taxon>
    </lineage>
</organism>
<dbReference type="Proteomes" id="UP000251889">
    <property type="component" value="Unassembled WGS sequence"/>
</dbReference>
<keyword evidence="3" id="KW-1185">Reference proteome</keyword>
<evidence type="ECO:0000313" key="2">
    <source>
        <dbReference type="EMBL" id="RAW03261.1"/>
    </source>
</evidence>
<evidence type="ECO:0000256" key="1">
    <source>
        <dbReference type="SAM" id="SignalP"/>
    </source>
</evidence>
<accession>A0A364Y851</accession>
<protein>
    <recommendedName>
        <fullName evidence="4">DUF4251 domain-containing protein</fullName>
    </recommendedName>
</protein>
<dbReference type="OrthoDB" id="852824at2"/>
<dbReference type="EMBL" id="QMFY01000001">
    <property type="protein sequence ID" value="RAW03261.1"/>
    <property type="molecule type" value="Genomic_DNA"/>
</dbReference>
<evidence type="ECO:0008006" key="4">
    <source>
        <dbReference type="Google" id="ProtNLM"/>
    </source>
</evidence>
<name>A0A364Y851_9BACT</name>
<feature type="chain" id="PRO_5016669022" description="DUF4251 domain-containing protein" evidence="1">
    <location>
        <begin position="19"/>
        <end position="197"/>
    </location>
</feature>
<comment type="caution">
    <text evidence="2">The sequence shown here is derived from an EMBL/GenBank/DDBJ whole genome shotgun (WGS) entry which is preliminary data.</text>
</comment>
<evidence type="ECO:0000313" key="3">
    <source>
        <dbReference type="Proteomes" id="UP000251889"/>
    </source>
</evidence>
<dbReference type="RefSeq" id="WP_112745476.1">
    <property type="nucleotide sequence ID" value="NZ_QMFY01000001.1"/>
</dbReference>
<keyword evidence="1" id="KW-0732">Signal</keyword>